<dbReference type="EMBL" id="PKMF04000026">
    <property type="protein sequence ID" value="KAK7857601.1"/>
    <property type="molecule type" value="Genomic_DNA"/>
</dbReference>
<feature type="domain" description="Bifunctional inhibitor/plant lipid transfer protein/seed storage helical" evidence="2">
    <location>
        <begin position="54"/>
        <end position="143"/>
    </location>
</feature>
<reference evidence="3" key="1">
    <citation type="submission" date="2017-12" db="EMBL/GenBank/DDBJ databases">
        <authorList>
            <person name="Barbosa P."/>
            <person name="Usie A."/>
            <person name="Ramos A.M."/>
        </authorList>
    </citation>
    <scope>NUCLEOTIDE SEQUENCE</scope>
    <source>
        <strain evidence="3">HL8</strain>
        <tissue evidence="3">Leaves</tissue>
    </source>
</reference>
<protein>
    <recommendedName>
        <fullName evidence="2">Bifunctional inhibitor/plant lipid transfer protein/seed storage helical domain-containing protein</fullName>
    </recommendedName>
</protein>
<feature type="transmembrane region" description="Helical" evidence="1">
    <location>
        <begin position="40"/>
        <end position="59"/>
    </location>
</feature>
<gene>
    <name evidence="3" type="ORF">CFP56_017118</name>
</gene>
<accession>A0AAW0M486</accession>
<evidence type="ECO:0000256" key="1">
    <source>
        <dbReference type="SAM" id="Phobius"/>
    </source>
</evidence>
<keyword evidence="1" id="KW-1133">Transmembrane helix</keyword>
<dbReference type="AlphaFoldDB" id="A0AAW0M486"/>
<evidence type="ECO:0000259" key="2">
    <source>
        <dbReference type="Pfam" id="PF14368"/>
    </source>
</evidence>
<dbReference type="PANTHER" id="PTHR33286">
    <property type="entry name" value="BIFUNCTIONAL INHIBITOR/LIPID-TRANSFER PROTEIN/SEED STORAGE 2S ALBUMIN SUPERFAMILY PROTEIN"/>
    <property type="match status" value="1"/>
</dbReference>
<dbReference type="InterPro" id="IPR044741">
    <property type="entry name" value="NsLTP-like"/>
</dbReference>
<dbReference type="InterPro" id="IPR036312">
    <property type="entry name" value="Bifun_inhib/LTP/seed_sf"/>
</dbReference>
<name>A0AAW0M486_QUESU</name>
<dbReference type="PANTHER" id="PTHR33286:SF54">
    <property type="entry name" value="BIFUNCTIONAL INHIBITOR_LIPID-TRANSFER PROTEIN_SEED STORAGE 2S ALBUMIN SUPERFAMILY PROTEIN"/>
    <property type="match status" value="1"/>
</dbReference>
<keyword evidence="1" id="KW-0812">Transmembrane</keyword>
<dbReference type="Pfam" id="PF14368">
    <property type="entry name" value="LTP_2"/>
    <property type="match status" value="1"/>
</dbReference>
<reference evidence="3" key="2">
    <citation type="journal article" date="2018" name="Sci. Data">
        <title>The draft genome sequence of cork oak.</title>
        <authorList>
            <person name="Ramos A.M."/>
            <person name="Usie A."/>
            <person name="Barbosa P."/>
            <person name="Barros P.M."/>
            <person name="Capote T."/>
            <person name="Chaves I."/>
            <person name="Simoes F."/>
            <person name="Abreu I."/>
            <person name="Carrasquinho I."/>
            <person name="Faro C."/>
            <person name="Guimaraes J.B."/>
            <person name="Mendonca D."/>
            <person name="Nobrega F."/>
            <person name="Rodrigues L."/>
            <person name="Saibo N.J.M."/>
            <person name="Varela M.C."/>
            <person name="Egas C."/>
            <person name="Matos J."/>
            <person name="Miguel C.M."/>
            <person name="Oliveira M.M."/>
            <person name="Ricardo C.P."/>
            <person name="Goncalves S."/>
        </authorList>
    </citation>
    <scope>NUCLEOTIDE SEQUENCE [LARGE SCALE GENOMIC DNA]</scope>
    <source>
        <strain evidence="3">HL8</strain>
    </source>
</reference>
<keyword evidence="1" id="KW-0472">Membrane</keyword>
<comment type="caution">
    <text evidence="3">The sequence shown here is derived from an EMBL/GenBank/DDBJ whole genome shotgun (WGS) entry which is preliminary data.</text>
</comment>
<dbReference type="SUPFAM" id="SSF47699">
    <property type="entry name" value="Bifunctional inhibitor/lipid-transfer protein/seed storage 2S albumin"/>
    <property type="match status" value="1"/>
</dbReference>
<dbReference type="Gene3D" id="1.10.110.10">
    <property type="entry name" value="Plant lipid-transfer and hydrophobic proteins"/>
    <property type="match status" value="1"/>
</dbReference>
<dbReference type="CDD" id="cd04660">
    <property type="entry name" value="nsLTP_like"/>
    <property type="match status" value="1"/>
</dbReference>
<sequence length="155" mass="16810">MLHPNLSIQTPIKTNSHHPMKQATYTHTFKPFKEKIDMAMYFNTNIFLLAFFAITVILSSSNNVVGQGCLGDVQGLISQCASYVKKGGPKIKPSPQCCDVIKKADIPCVCKQLTAEIEKAIDMEKMVFVAKTCGKPLAPGSKCGAFNVPPAAYIG</sequence>
<organism evidence="3">
    <name type="scientific">Quercus suber</name>
    <name type="common">Cork oak</name>
    <dbReference type="NCBI Taxonomy" id="58331"/>
    <lineage>
        <taxon>Eukaryota</taxon>
        <taxon>Viridiplantae</taxon>
        <taxon>Streptophyta</taxon>
        <taxon>Embryophyta</taxon>
        <taxon>Tracheophyta</taxon>
        <taxon>Spermatophyta</taxon>
        <taxon>Magnoliopsida</taxon>
        <taxon>eudicotyledons</taxon>
        <taxon>Gunneridae</taxon>
        <taxon>Pentapetalae</taxon>
        <taxon>rosids</taxon>
        <taxon>fabids</taxon>
        <taxon>Fagales</taxon>
        <taxon>Fagaceae</taxon>
        <taxon>Quercus</taxon>
    </lineage>
</organism>
<dbReference type="InterPro" id="IPR016140">
    <property type="entry name" value="Bifunc_inhib/LTP/seed_store"/>
</dbReference>
<proteinExistence type="predicted"/>
<reference evidence="3" key="3">
    <citation type="submission" date="2023-07" db="EMBL/GenBank/DDBJ databases">
        <title>An improved reference 1 genome and first organelle genomes of Quercus suber.</title>
        <authorList>
            <consortium name="Genosuber Consortium"/>
            <person name="Usie A."/>
            <person name="Serra O."/>
            <person name="Barros P."/>
        </authorList>
    </citation>
    <scope>NUCLEOTIDE SEQUENCE</scope>
    <source>
        <strain evidence="3">HL8</strain>
        <tissue evidence="3">Leaves</tissue>
    </source>
</reference>
<evidence type="ECO:0000313" key="3">
    <source>
        <dbReference type="EMBL" id="KAK7857601.1"/>
    </source>
</evidence>